<proteinExistence type="predicted"/>
<gene>
    <name evidence="2" type="ORF">AB675_2237</name>
</gene>
<dbReference type="Pfam" id="PF00657">
    <property type="entry name" value="Lipase_GDSL"/>
    <property type="match status" value="1"/>
</dbReference>
<comment type="caution">
    <text evidence="2">The sequence shown here is derived from an EMBL/GenBank/DDBJ whole genome shotgun (WGS) entry which is preliminary data.</text>
</comment>
<name>A0A0N1H3B5_9EURO</name>
<dbReference type="InterPro" id="IPR036514">
    <property type="entry name" value="SGNH_hydro_sf"/>
</dbReference>
<protein>
    <recommendedName>
        <fullName evidence="4">SGNH hydrolase-type esterase domain-containing protein</fullName>
    </recommendedName>
</protein>
<evidence type="ECO:0000256" key="1">
    <source>
        <dbReference type="SAM" id="SignalP"/>
    </source>
</evidence>
<evidence type="ECO:0008006" key="4">
    <source>
        <dbReference type="Google" id="ProtNLM"/>
    </source>
</evidence>
<dbReference type="AlphaFoldDB" id="A0A0N1H3B5"/>
<dbReference type="GeneID" id="28734072"/>
<keyword evidence="3" id="KW-1185">Reference proteome</keyword>
<dbReference type="EMBL" id="LFJN01000048">
    <property type="protein sequence ID" value="KPI34862.1"/>
    <property type="molecule type" value="Genomic_DNA"/>
</dbReference>
<keyword evidence="1" id="KW-0732">Signal</keyword>
<dbReference type="GO" id="GO:0016788">
    <property type="term" value="F:hydrolase activity, acting on ester bonds"/>
    <property type="evidence" value="ECO:0007669"/>
    <property type="project" value="InterPro"/>
</dbReference>
<evidence type="ECO:0000313" key="2">
    <source>
        <dbReference type="EMBL" id="KPI34862.1"/>
    </source>
</evidence>
<dbReference type="OrthoDB" id="2119228at2759"/>
<accession>A0A0N1H3B5</accession>
<feature type="signal peptide" evidence="1">
    <location>
        <begin position="1"/>
        <end position="29"/>
    </location>
</feature>
<evidence type="ECO:0000313" key="3">
    <source>
        <dbReference type="Proteomes" id="UP000038010"/>
    </source>
</evidence>
<reference evidence="2 3" key="1">
    <citation type="submission" date="2015-06" db="EMBL/GenBank/DDBJ databases">
        <title>Draft genome of the ant-associated black yeast Phialophora attae CBS 131958.</title>
        <authorList>
            <person name="Moreno L.F."/>
            <person name="Stielow B.J."/>
            <person name="de Hoog S."/>
            <person name="Vicente V.A."/>
            <person name="Weiss V.A."/>
            <person name="de Vries M."/>
            <person name="Cruz L.M."/>
            <person name="Souza E.M."/>
        </authorList>
    </citation>
    <scope>NUCLEOTIDE SEQUENCE [LARGE SCALE GENOMIC DNA]</scope>
    <source>
        <strain evidence="2 3">CBS 131958</strain>
    </source>
</reference>
<dbReference type="RefSeq" id="XP_017994825.1">
    <property type="nucleotide sequence ID" value="XM_018142192.1"/>
</dbReference>
<dbReference type="InterPro" id="IPR001087">
    <property type="entry name" value="GDSL"/>
</dbReference>
<sequence>MVATYGWDRWLSLVLAIAVSLSTLSSSAASAAVLSASASDRSTAEQEPIVHPSFRAMIVGDSMSQGKDGQYTWRYRFWQYLRSSVSVVTPQFVGPFNGTFLDDHNPNTVFHMKGKYAAGVDPEFLAGSCAHASAWGRPLSWSELTIAGWVKVHQPDWVLLMMGFNDLSWMGAAADELMEHFENDCPAPELAKSVTREHLVNVTEQYNRRLIGNITRIEHKGEPSSMIKLVHLNRVYGCQPDYCPDGWDGLHPNEDGEWDIARAFSIAMVEMGLTEKAIGNCLID</sequence>
<dbReference type="Gene3D" id="3.40.50.1110">
    <property type="entry name" value="SGNH hydrolase"/>
    <property type="match status" value="1"/>
</dbReference>
<organism evidence="2 3">
    <name type="scientific">Cyphellophora attinorum</name>
    <dbReference type="NCBI Taxonomy" id="1664694"/>
    <lineage>
        <taxon>Eukaryota</taxon>
        <taxon>Fungi</taxon>
        <taxon>Dikarya</taxon>
        <taxon>Ascomycota</taxon>
        <taxon>Pezizomycotina</taxon>
        <taxon>Eurotiomycetes</taxon>
        <taxon>Chaetothyriomycetidae</taxon>
        <taxon>Chaetothyriales</taxon>
        <taxon>Cyphellophoraceae</taxon>
        <taxon>Cyphellophora</taxon>
    </lineage>
</organism>
<dbReference type="Proteomes" id="UP000038010">
    <property type="component" value="Unassembled WGS sequence"/>
</dbReference>
<dbReference type="VEuPathDB" id="FungiDB:AB675_2237"/>
<dbReference type="SUPFAM" id="SSF52266">
    <property type="entry name" value="SGNH hydrolase"/>
    <property type="match status" value="1"/>
</dbReference>
<dbReference type="STRING" id="1664694.A0A0N1H3B5"/>
<feature type="chain" id="PRO_5005872966" description="SGNH hydrolase-type esterase domain-containing protein" evidence="1">
    <location>
        <begin position="30"/>
        <end position="284"/>
    </location>
</feature>